<dbReference type="InParanoid" id="A0A409WQA9"/>
<feature type="signal peptide" evidence="1">
    <location>
        <begin position="1"/>
        <end position="23"/>
    </location>
</feature>
<keyword evidence="1" id="KW-0732">Signal</keyword>
<evidence type="ECO:0000313" key="3">
    <source>
        <dbReference type="Proteomes" id="UP000283269"/>
    </source>
</evidence>
<comment type="caution">
    <text evidence="2">The sequence shown here is derived from an EMBL/GenBank/DDBJ whole genome shotgun (WGS) entry which is preliminary data.</text>
</comment>
<dbReference type="EMBL" id="NHYD01003312">
    <property type="protein sequence ID" value="PPQ80687.1"/>
    <property type="molecule type" value="Genomic_DNA"/>
</dbReference>
<protein>
    <submittedName>
        <fullName evidence="2">Uncharacterized protein</fullName>
    </submittedName>
</protein>
<proteinExistence type="predicted"/>
<dbReference type="OrthoDB" id="2954591at2759"/>
<gene>
    <name evidence="2" type="ORF">CVT25_001819</name>
</gene>
<reference evidence="2 3" key="1">
    <citation type="journal article" date="2018" name="Evol. Lett.">
        <title>Horizontal gene cluster transfer increased hallucinogenic mushroom diversity.</title>
        <authorList>
            <person name="Reynolds H.T."/>
            <person name="Vijayakumar V."/>
            <person name="Gluck-Thaler E."/>
            <person name="Korotkin H.B."/>
            <person name="Matheny P.B."/>
            <person name="Slot J.C."/>
        </authorList>
    </citation>
    <scope>NUCLEOTIDE SEQUENCE [LARGE SCALE GENOMIC DNA]</scope>
    <source>
        <strain evidence="2 3">2631</strain>
    </source>
</reference>
<evidence type="ECO:0000256" key="1">
    <source>
        <dbReference type="SAM" id="SignalP"/>
    </source>
</evidence>
<evidence type="ECO:0000313" key="2">
    <source>
        <dbReference type="EMBL" id="PPQ80687.1"/>
    </source>
</evidence>
<feature type="chain" id="PRO_5019217922" evidence="1">
    <location>
        <begin position="24"/>
        <end position="143"/>
    </location>
</feature>
<keyword evidence="3" id="KW-1185">Reference proteome</keyword>
<dbReference type="Proteomes" id="UP000283269">
    <property type="component" value="Unassembled WGS sequence"/>
</dbReference>
<dbReference type="AlphaFoldDB" id="A0A409WQA9"/>
<organism evidence="2 3">
    <name type="scientific">Psilocybe cyanescens</name>
    <dbReference type="NCBI Taxonomy" id="93625"/>
    <lineage>
        <taxon>Eukaryota</taxon>
        <taxon>Fungi</taxon>
        <taxon>Dikarya</taxon>
        <taxon>Basidiomycota</taxon>
        <taxon>Agaricomycotina</taxon>
        <taxon>Agaricomycetes</taxon>
        <taxon>Agaricomycetidae</taxon>
        <taxon>Agaricales</taxon>
        <taxon>Agaricineae</taxon>
        <taxon>Strophariaceae</taxon>
        <taxon>Psilocybe</taxon>
    </lineage>
</organism>
<accession>A0A409WQA9</accession>
<name>A0A409WQA9_PSICY</name>
<sequence>MSFIRSLGFILTTLLFLSHLVLSQNSTPGPGPGPCHPYPGADPQDCLALISQNLDNDTEIPCVNNHATITLGACSIVTTCDSSSGKPDSPEDIVIPYDAVRRALATIGSCALKEYGSISGYYVTEREEKTCYLYPGWWVHDYG</sequence>